<dbReference type="SMART" id="SM00360">
    <property type="entry name" value="RRM"/>
    <property type="match status" value="2"/>
</dbReference>
<keyword evidence="2" id="KW-1015">Disulfide bond</keyword>
<dbReference type="Pfam" id="PF00076">
    <property type="entry name" value="RRM_1"/>
    <property type="match status" value="2"/>
</dbReference>
<dbReference type="GO" id="GO:0036503">
    <property type="term" value="P:ERAD pathway"/>
    <property type="evidence" value="ECO:0007669"/>
    <property type="project" value="TreeGrafter"/>
</dbReference>
<keyword evidence="6" id="KW-0472">Membrane</keyword>
<comment type="caution">
    <text evidence="8">The sequence shown here is derived from an EMBL/GenBank/DDBJ whole genome shotgun (WGS) entry which is preliminary data.</text>
</comment>
<evidence type="ECO:0000256" key="3">
    <source>
        <dbReference type="ARBA" id="ARBA00038101"/>
    </source>
</evidence>
<feature type="compositionally biased region" description="Basic and acidic residues" evidence="5">
    <location>
        <begin position="426"/>
        <end position="442"/>
    </location>
</feature>
<dbReference type="SUPFAM" id="SSF81901">
    <property type="entry name" value="HCP-like"/>
    <property type="match status" value="3"/>
</dbReference>
<comment type="similarity">
    <text evidence="3">Belongs to the sel-1 family.</text>
</comment>
<feature type="region of interest" description="Disordered" evidence="5">
    <location>
        <begin position="1"/>
        <end position="21"/>
    </location>
</feature>
<dbReference type="PANTHER" id="PTHR11102">
    <property type="entry name" value="SEL-1-LIKE PROTEIN"/>
    <property type="match status" value="1"/>
</dbReference>
<feature type="transmembrane region" description="Helical" evidence="6">
    <location>
        <begin position="1394"/>
        <end position="1412"/>
    </location>
</feature>
<dbReference type="PROSITE" id="PS50102">
    <property type="entry name" value="RRM"/>
    <property type="match status" value="2"/>
</dbReference>
<sequence length="1413" mass="160477">MMTLVETPGKTPTGLLSRGPAGSWRIPKEKEAAMSTLYVGHLNPRTLKRDIEKLFESYGEIKQVHFKGAYAFVDFYDGHQACQCAHNLNGKTVLGERITVEHVHGSAGICYADQDRLPRHSNPPPIPSPYRSSTNGRSHRTPERERDRSYKCSSSTFSNKYTSSKQRHRESSRERKVYSGSSSSQKPAWIDKYGLPTRTAFRIVVTNLSRRVSWQDLKDLMREAGEVTYADAHRRNTHEAFVEFISCKDMQNAIKRFDCTNLKGRIIRVSQDRENAHPTSLSDFSLRESHETRNICSSSSNRHNDRSEDSNHRSSTKNLKRSYDDNGDSIPNDRKRQTIGKEKKLSTKRRSVSSRSSQSINGHDNDEYLNNGKNGVDGVAIDQNQHNGEKKKAEELLSVTVPQHESNKQEPKQAITESSDSLDDVSETKIDENTDNTDKYNAEDDDLTVSSSELSSKNQHLEDTSTNDLNSDDSVKEKNTADVLKQLKKALADFNININEQNVMDEPMGDFSTTKETPLSNQNKLTKTIEQLQRTLKKAKPLLMNLKQSNQQVIKIRFATKEDETSTTTTTTPSNTDTMTNSIDEVEKKNDEQERTISEYLPNLTGWIETDEAEDTSSKTDLLKDGQEQFNYEDNDIRQSSATTTTMFEELEDDDEKNEPLTPELELANNLYHKGIKLINETKKYHAEAYKTFLRAADLGSIEAKEELAMEHLIGEHLPLNFTRAKLYFEEGILQGSPRSHFGLSFMHSAGLIANSSIPKALVYLTFAAIDGDSLAQMALGYRYWRAVSVPHSCETALLYYKQVATEVASKITSSTGQLIQRIRLYDEEEHPSQNNIMVDDDLLQYYQLLADRGDTQAQYGLGQLYYLRDTAFDKALHYFRLAAEGGNSNAMAYLGKLFSEKNDYIKQNNITALNYFQKSAEKNNPMGQAGVGMMYYYGAGVEKNFEKALKYFQLSSNQGYVEGLLMLGIMYYNGDGVQRDYKMAVKYFNAASQSGHALGYYNLAQMHSTGTGVLRSCSTAVELFKTVAERGRWSSMFSEAYHLYKQGHIDQALGKYLFLAELGYETAQSNVAYILDQSQISIYPFKSECYRRALIYWNRAAVQGFHAARVKLGDYYFYGYGTEKSYEIAATHYKLASDQSPNPQAMFNLAYMHEKGLGLKKDIHLAKRFYDMAAETSTDAQLPVAIVLFKLHLELFWEKCRVYSESIFHFNFTSSLTSYGDVYLMAVLGALIGYLYTIRRQRANRLFMTQEPPRVDQPPPAQPPPVRPLIGSSPLCTRFLNVLMCYICSPEQHRFYRSERLHVCRSYCDNMYRACGSALMKGTPIQQLYSDGTEFCLSRRFEVHHNEVVSEKTNYTATSQQSQGKREEMIACFNDNVDDASVLGRSSFIERPSFVKIFIVIIIAAMLSFLIC</sequence>
<evidence type="ECO:0000256" key="2">
    <source>
        <dbReference type="ARBA" id="ARBA00023157"/>
    </source>
</evidence>
<name>A0A813W4A0_9BILA</name>
<evidence type="ECO:0000313" key="8">
    <source>
        <dbReference type="EMBL" id="CAF0846877.1"/>
    </source>
</evidence>
<dbReference type="InterPro" id="IPR012677">
    <property type="entry name" value="Nucleotide-bd_a/b_plait_sf"/>
</dbReference>
<keyword evidence="10" id="KW-1185">Reference proteome</keyword>
<feature type="compositionally biased region" description="Basic and acidic residues" evidence="5">
    <location>
        <begin position="302"/>
        <end position="312"/>
    </location>
</feature>
<dbReference type="Gene3D" id="1.25.40.10">
    <property type="entry name" value="Tetratricopeptide repeat domain"/>
    <property type="match status" value="2"/>
</dbReference>
<accession>A0A813W4A0</accession>
<proteinExistence type="inferred from homology"/>
<dbReference type="InterPro" id="IPR035979">
    <property type="entry name" value="RBD_domain_sf"/>
</dbReference>
<dbReference type="InterPro" id="IPR018143">
    <property type="entry name" value="Folate_rcpt-like"/>
</dbReference>
<feature type="compositionally biased region" description="Low complexity" evidence="5">
    <location>
        <begin position="153"/>
        <end position="164"/>
    </location>
</feature>
<dbReference type="InterPro" id="IPR011990">
    <property type="entry name" value="TPR-like_helical_dom_sf"/>
</dbReference>
<organism evidence="8 10">
    <name type="scientific">Didymodactylos carnosus</name>
    <dbReference type="NCBI Taxonomy" id="1234261"/>
    <lineage>
        <taxon>Eukaryota</taxon>
        <taxon>Metazoa</taxon>
        <taxon>Spiralia</taxon>
        <taxon>Gnathifera</taxon>
        <taxon>Rotifera</taxon>
        <taxon>Eurotatoria</taxon>
        <taxon>Bdelloidea</taxon>
        <taxon>Philodinida</taxon>
        <taxon>Philodinidae</taxon>
        <taxon>Didymodactylos</taxon>
    </lineage>
</organism>
<feature type="compositionally biased region" description="Polar residues" evidence="5">
    <location>
        <begin position="448"/>
        <end position="458"/>
    </location>
</feature>
<feature type="region of interest" description="Disordered" evidence="5">
    <location>
        <begin position="114"/>
        <end position="186"/>
    </location>
</feature>
<evidence type="ECO:0000259" key="7">
    <source>
        <dbReference type="PROSITE" id="PS50102"/>
    </source>
</evidence>
<dbReference type="GO" id="GO:0005789">
    <property type="term" value="C:endoplasmic reticulum membrane"/>
    <property type="evidence" value="ECO:0007669"/>
    <property type="project" value="TreeGrafter"/>
</dbReference>
<dbReference type="Pfam" id="PF08238">
    <property type="entry name" value="Sel1"/>
    <property type="match status" value="9"/>
</dbReference>
<dbReference type="EMBL" id="CAJOBC010000871">
    <property type="protein sequence ID" value="CAF3634532.1"/>
    <property type="molecule type" value="Genomic_DNA"/>
</dbReference>
<feature type="domain" description="RRM" evidence="7">
    <location>
        <begin position="35"/>
        <end position="105"/>
    </location>
</feature>
<evidence type="ECO:0000256" key="4">
    <source>
        <dbReference type="PROSITE-ProRule" id="PRU00176"/>
    </source>
</evidence>
<dbReference type="InterPro" id="IPR000504">
    <property type="entry name" value="RRM_dom"/>
</dbReference>
<feature type="region of interest" description="Disordered" evidence="5">
    <location>
        <begin position="402"/>
        <end position="474"/>
    </location>
</feature>
<keyword evidence="4" id="KW-0694">RNA-binding</keyword>
<dbReference type="Proteomes" id="UP000681722">
    <property type="component" value="Unassembled WGS sequence"/>
</dbReference>
<dbReference type="SUPFAM" id="SSF54928">
    <property type="entry name" value="RNA-binding domain, RBD"/>
    <property type="match status" value="1"/>
</dbReference>
<dbReference type="CDD" id="cd12339">
    <property type="entry name" value="RRM2_SRSF1_4_like"/>
    <property type="match status" value="1"/>
</dbReference>
<dbReference type="PANTHER" id="PTHR11102:SF147">
    <property type="entry name" value="SEL1L ADAPTOR SUBUNIT OF ERAD E3 UBIQUITIN LIGASE"/>
    <property type="match status" value="1"/>
</dbReference>
<dbReference type="Proteomes" id="UP000663829">
    <property type="component" value="Unassembled WGS sequence"/>
</dbReference>
<keyword evidence="6" id="KW-0812">Transmembrane</keyword>
<dbReference type="GO" id="GO:0003723">
    <property type="term" value="F:RNA binding"/>
    <property type="evidence" value="ECO:0007669"/>
    <property type="project" value="UniProtKB-UniRule"/>
</dbReference>
<dbReference type="OrthoDB" id="27934at2759"/>
<protein>
    <recommendedName>
        <fullName evidence="7">RRM domain-containing protein</fullName>
    </recommendedName>
</protein>
<dbReference type="InterPro" id="IPR050767">
    <property type="entry name" value="Sel1_AlgK"/>
</dbReference>
<feature type="compositionally biased region" description="Basic and acidic residues" evidence="5">
    <location>
        <begin position="140"/>
        <end position="150"/>
    </location>
</feature>
<evidence type="ECO:0000256" key="1">
    <source>
        <dbReference type="ARBA" id="ARBA00022729"/>
    </source>
</evidence>
<evidence type="ECO:0000256" key="5">
    <source>
        <dbReference type="SAM" id="MobiDB-lite"/>
    </source>
</evidence>
<dbReference type="InterPro" id="IPR006597">
    <property type="entry name" value="Sel1-like"/>
</dbReference>
<feature type="transmembrane region" description="Helical" evidence="6">
    <location>
        <begin position="1223"/>
        <end position="1239"/>
    </location>
</feature>
<dbReference type="Gene3D" id="3.30.70.330">
    <property type="match status" value="2"/>
</dbReference>
<keyword evidence="1" id="KW-0732">Signal</keyword>
<feature type="region of interest" description="Disordered" evidence="5">
    <location>
        <begin position="274"/>
        <end position="381"/>
    </location>
</feature>
<reference evidence="8" key="1">
    <citation type="submission" date="2021-02" db="EMBL/GenBank/DDBJ databases">
        <authorList>
            <person name="Nowell W R."/>
        </authorList>
    </citation>
    <scope>NUCLEOTIDE SEQUENCE</scope>
</reference>
<evidence type="ECO:0000313" key="9">
    <source>
        <dbReference type="EMBL" id="CAF3634532.1"/>
    </source>
</evidence>
<keyword evidence="6" id="KW-1133">Transmembrane helix</keyword>
<feature type="compositionally biased region" description="Basic and acidic residues" evidence="5">
    <location>
        <begin position="331"/>
        <end position="345"/>
    </location>
</feature>
<evidence type="ECO:0000313" key="10">
    <source>
        <dbReference type="Proteomes" id="UP000663829"/>
    </source>
</evidence>
<gene>
    <name evidence="8" type="ORF">GPM918_LOCUS5863</name>
    <name evidence="9" type="ORF">SRO942_LOCUS5863</name>
</gene>
<evidence type="ECO:0000256" key="6">
    <source>
        <dbReference type="SAM" id="Phobius"/>
    </source>
</evidence>
<dbReference type="EMBL" id="CAJNOQ010000871">
    <property type="protein sequence ID" value="CAF0846877.1"/>
    <property type="molecule type" value="Genomic_DNA"/>
</dbReference>
<dbReference type="SMART" id="SM00671">
    <property type="entry name" value="SEL1"/>
    <property type="match status" value="11"/>
</dbReference>
<feature type="domain" description="RRM" evidence="7">
    <location>
        <begin position="201"/>
        <end position="274"/>
    </location>
</feature>
<dbReference type="Pfam" id="PF03024">
    <property type="entry name" value="Folate_rec"/>
    <property type="match status" value="1"/>
</dbReference>